<evidence type="ECO:0000256" key="2">
    <source>
        <dbReference type="SAM" id="Phobius"/>
    </source>
</evidence>
<keyword evidence="2" id="KW-0472">Membrane</keyword>
<feature type="compositionally biased region" description="Gly residues" evidence="1">
    <location>
        <begin position="145"/>
        <end position="154"/>
    </location>
</feature>
<keyword evidence="4" id="KW-1185">Reference proteome</keyword>
<sequence>MVSKQELEGLARKAVAAVIGFMLTMALLTALLLGGIVLLLWALTEGLTPHVGQAGALGISGGLCFLLLGLFFWRLLKTSSSHSDEGGAEPRSMQDRLADMIRQNPLEAALGAFALGLFGQTDPKVRAMILQSGAAFMQQAQNDGGSSGADGEGGPETPEPPAPGAP</sequence>
<evidence type="ECO:0000256" key="1">
    <source>
        <dbReference type="SAM" id="MobiDB-lite"/>
    </source>
</evidence>
<dbReference type="EMBL" id="FOYW01000001">
    <property type="protein sequence ID" value="SFR57758.1"/>
    <property type="molecule type" value="Genomic_DNA"/>
</dbReference>
<evidence type="ECO:0000313" key="3">
    <source>
        <dbReference type="EMBL" id="SFR57758.1"/>
    </source>
</evidence>
<feature type="transmembrane region" description="Helical" evidence="2">
    <location>
        <begin position="54"/>
        <end position="73"/>
    </location>
</feature>
<keyword evidence="2" id="KW-1133">Transmembrane helix</keyword>
<gene>
    <name evidence="3" type="ORF">SAMN05216203_1533</name>
</gene>
<protein>
    <recommendedName>
        <fullName evidence="5">Holin-X, holin superfamily III</fullName>
    </recommendedName>
</protein>
<accession>A0A1I6HTN1</accession>
<name>A0A1I6HTN1_9GAMM</name>
<organism evidence="3 4">
    <name type="scientific">Marinobacter daqiaonensis</name>
    <dbReference type="NCBI Taxonomy" id="650891"/>
    <lineage>
        <taxon>Bacteria</taxon>
        <taxon>Pseudomonadati</taxon>
        <taxon>Pseudomonadota</taxon>
        <taxon>Gammaproteobacteria</taxon>
        <taxon>Pseudomonadales</taxon>
        <taxon>Marinobacteraceae</taxon>
        <taxon>Marinobacter</taxon>
    </lineage>
</organism>
<dbReference type="STRING" id="650891.SAMN05216203_1533"/>
<dbReference type="RefSeq" id="WP_174805146.1">
    <property type="nucleotide sequence ID" value="NZ_FOYW01000001.1"/>
</dbReference>
<keyword evidence="2" id="KW-0812">Transmembrane</keyword>
<feature type="compositionally biased region" description="Pro residues" evidence="1">
    <location>
        <begin position="157"/>
        <end position="166"/>
    </location>
</feature>
<proteinExistence type="predicted"/>
<evidence type="ECO:0008006" key="5">
    <source>
        <dbReference type="Google" id="ProtNLM"/>
    </source>
</evidence>
<feature type="transmembrane region" description="Helical" evidence="2">
    <location>
        <begin position="14"/>
        <end position="42"/>
    </location>
</feature>
<reference evidence="4" key="1">
    <citation type="submission" date="2016-10" db="EMBL/GenBank/DDBJ databases">
        <authorList>
            <person name="Varghese N."/>
            <person name="Submissions S."/>
        </authorList>
    </citation>
    <scope>NUCLEOTIDE SEQUENCE [LARGE SCALE GENOMIC DNA]</scope>
    <source>
        <strain evidence="4">CGMCC 1.9167</strain>
    </source>
</reference>
<evidence type="ECO:0000313" key="4">
    <source>
        <dbReference type="Proteomes" id="UP000198644"/>
    </source>
</evidence>
<dbReference type="AlphaFoldDB" id="A0A1I6HTN1"/>
<dbReference type="Proteomes" id="UP000198644">
    <property type="component" value="Unassembled WGS sequence"/>
</dbReference>
<feature type="region of interest" description="Disordered" evidence="1">
    <location>
        <begin position="139"/>
        <end position="166"/>
    </location>
</feature>